<organism evidence="1 2">
    <name type="scientific">Castor canadensis</name>
    <name type="common">American beaver</name>
    <dbReference type="NCBI Taxonomy" id="51338"/>
    <lineage>
        <taxon>Eukaryota</taxon>
        <taxon>Metazoa</taxon>
        <taxon>Chordata</taxon>
        <taxon>Craniata</taxon>
        <taxon>Vertebrata</taxon>
        <taxon>Euteleostomi</taxon>
        <taxon>Mammalia</taxon>
        <taxon>Eutheria</taxon>
        <taxon>Euarchontoglires</taxon>
        <taxon>Glires</taxon>
        <taxon>Rodentia</taxon>
        <taxon>Castorimorpha</taxon>
        <taxon>Castoridae</taxon>
        <taxon>Castor</taxon>
    </lineage>
</organism>
<evidence type="ECO:0000313" key="1">
    <source>
        <dbReference type="Proteomes" id="UP001732720"/>
    </source>
</evidence>
<evidence type="ECO:0000313" key="2">
    <source>
        <dbReference type="RefSeq" id="XP_073913504.1"/>
    </source>
</evidence>
<proteinExistence type="predicted"/>
<reference evidence="2" key="1">
    <citation type="submission" date="2025-08" db="UniProtKB">
        <authorList>
            <consortium name="RefSeq"/>
        </authorList>
    </citation>
    <scope>IDENTIFICATION</scope>
</reference>
<sequence length="330" mass="37781">MDWPKTVHQMYLGLVLKEFCGVVTADPEEPRPKPCDFPWELVIYVAIIGLFSILLLLWRSFESVRSRLYARREKHLAGKLSGLIEEKCKLLEKFSLLQKQHDALESSLKDTAYAMLEISKSKLQEVLLLGNQLIEEKSKHCKQVELNVEMSKMIHSLEDESKLLKSQVANTKITLRILQINEAHLKDSTTDVLKENAKLQESCKQLLQDAEARKEQVSELNEQKIKIEESSVAHAEQLVNAKEDHIRSLTECLLKTKVWAILEEHMTHNGHLQSAMKSGSGNGSLLHNQTEEALRKLMYAVKFNGSLKSLEQERNKFIHSCVMSREQAKI</sequence>
<dbReference type="RefSeq" id="XP_073913504.1">
    <property type="nucleotide sequence ID" value="XM_074057403.1"/>
</dbReference>
<name>A0AC58L8M1_CASCN</name>
<accession>A0AC58L8M1</accession>
<keyword evidence="1" id="KW-1185">Reference proteome</keyword>
<dbReference type="Proteomes" id="UP001732720">
    <property type="component" value="Chromosome 16"/>
</dbReference>
<gene>
    <name evidence="2" type="primary">LOC109678583</name>
</gene>
<protein>
    <submittedName>
        <fullName evidence="2">Melanoma inhibitory activity protein 2-like</fullName>
    </submittedName>
</protein>